<feature type="compositionally biased region" description="Polar residues" evidence="1">
    <location>
        <begin position="202"/>
        <end position="217"/>
    </location>
</feature>
<proteinExistence type="predicted"/>
<organism evidence="3 4">
    <name type="scientific">Hypothenemus hampei</name>
    <name type="common">Coffee berry borer</name>
    <dbReference type="NCBI Taxonomy" id="57062"/>
    <lineage>
        <taxon>Eukaryota</taxon>
        <taxon>Metazoa</taxon>
        <taxon>Ecdysozoa</taxon>
        <taxon>Arthropoda</taxon>
        <taxon>Hexapoda</taxon>
        <taxon>Insecta</taxon>
        <taxon>Pterygota</taxon>
        <taxon>Neoptera</taxon>
        <taxon>Endopterygota</taxon>
        <taxon>Coleoptera</taxon>
        <taxon>Polyphaga</taxon>
        <taxon>Cucujiformia</taxon>
        <taxon>Curculionidae</taxon>
        <taxon>Scolytinae</taxon>
        <taxon>Hypothenemus</taxon>
    </lineage>
</organism>
<feature type="compositionally biased region" description="Polar residues" evidence="1">
    <location>
        <begin position="179"/>
        <end position="193"/>
    </location>
</feature>
<comment type="caution">
    <text evidence="3">The sequence shown here is derived from an EMBL/GenBank/DDBJ whole genome shotgun (WGS) entry which is preliminary data.</text>
</comment>
<evidence type="ECO:0000313" key="3">
    <source>
        <dbReference type="EMBL" id="KAL1488112.1"/>
    </source>
</evidence>
<dbReference type="EMBL" id="JBDJPC010000015">
    <property type="protein sequence ID" value="KAL1488112.1"/>
    <property type="molecule type" value="Genomic_DNA"/>
</dbReference>
<accession>A0ABD1E0B3</accession>
<gene>
    <name evidence="3" type="ORF">ABEB36_015070</name>
</gene>
<dbReference type="Gene3D" id="1.10.10.60">
    <property type="entry name" value="Homeodomain-like"/>
    <property type="match status" value="1"/>
</dbReference>
<evidence type="ECO:0000259" key="2">
    <source>
        <dbReference type="Pfam" id="PF13837"/>
    </source>
</evidence>
<feature type="region of interest" description="Disordered" evidence="1">
    <location>
        <begin position="168"/>
        <end position="219"/>
    </location>
</feature>
<feature type="domain" description="Myb/SANT-like DNA-binding" evidence="2">
    <location>
        <begin position="72"/>
        <end position="146"/>
    </location>
</feature>
<name>A0ABD1E0B3_HYPHA</name>
<dbReference type="AlphaFoldDB" id="A0ABD1E0B3"/>
<reference evidence="3 4" key="1">
    <citation type="submission" date="2024-05" db="EMBL/GenBank/DDBJ databases">
        <title>Genetic variation in Jamaican populations of the coffee berry borer (Hypothenemus hampei).</title>
        <authorList>
            <person name="Errbii M."/>
            <person name="Myrie A."/>
        </authorList>
    </citation>
    <scope>NUCLEOTIDE SEQUENCE [LARGE SCALE GENOMIC DNA]</scope>
    <source>
        <strain evidence="3">JA-Hopewell-2020-01-JO</strain>
        <tissue evidence="3">Whole body</tissue>
    </source>
</reference>
<evidence type="ECO:0000256" key="1">
    <source>
        <dbReference type="SAM" id="MobiDB-lite"/>
    </source>
</evidence>
<protein>
    <recommendedName>
        <fullName evidence="2">Myb/SANT-like DNA-binding domain-containing protein</fullName>
    </recommendedName>
</protein>
<keyword evidence="4" id="KW-1185">Reference proteome</keyword>
<dbReference type="InterPro" id="IPR044822">
    <property type="entry name" value="Myb_DNA-bind_4"/>
</dbReference>
<dbReference type="Proteomes" id="UP001566132">
    <property type="component" value="Unassembled WGS sequence"/>
</dbReference>
<evidence type="ECO:0000313" key="4">
    <source>
        <dbReference type="Proteomes" id="UP001566132"/>
    </source>
</evidence>
<sequence>MEKDLIEISINYKGSDVHCFVTLEQAEHLLNDNEAAGRHAEEILGLKGSESHEYEENEDWSSSLKNNSRDIEATEFFLQLRYEMSDKFNDRKTLKNNLWSEICKKMNAAGYVVGESKVGIEKCRQKFANLQRSYINYVEHMKKTDESKRDPPLFRGLLHSILKNKDKIDPPYVEDSETENVTCTPGSSTAASDSDTEKIKTRFSSTKRTARPSSNTEKILKEMRSQFAEEKEVRDKEFKVLTESLRQQYEQREKFLDLFKRSLNKKRMKADGSDSSDLSD</sequence>
<dbReference type="Pfam" id="PF13837">
    <property type="entry name" value="Myb_DNA-bind_4"/>
    <property type="match status" value="1"/>
</dbReference>